<sequence length="750" mass="81964">MRRVRIISIKSLTLPLPLSHLTSEVALHMVSCIVHRTITLDTGEKAWEALDGGNWATLKVYKEIVDGTSLIRLVALADSSPEVSMDENLMLGGQWAPKDVDWVEFYKYSSMFPGGEGDQIYGLAFANSEQCTFTTNKIADILLTSYPDRESQDEEVRPVSQRPVSLANTKRPGSAKNLFQQSSSVLSGGGGEGSDDQDDALQKIIQQQQEEIDQDKMMEDQRRVKSVRQLAQQFEGGQDTTETRPMSGSLTQLLEKRPVSGAPDGSAFGSMRKVPSYKTPPPPPPEDSPIHHEQGSFSLVPPSPSQATQRVMQATTPTAPTAPEPVAAVPHVPPPSPGHVVSRQGSGADLSVRVSSHKRPSGLLHSQSSGVSGIGEDSIKNMNVLESVGRKNSLASFTHVENAVLLASSTDVDEEKSMAEAVDLELSKIKEGGDDGKVLNKLGSNVSELSMTSEGIEEEEEGVGVGGEEEEEEDEEEEERKEKSRTTGENSEAFNSVNATRAMKGLSVSTDNSIGLPTNVTKGIHVYYNEELAHYEGLPDGAEWKVMNKQFGIPLGAVPKRTVKGYEERVPAVLEMLKNYLVKNGGLDIVGIFRLAPDKDDCNWAKQQINEGEFEAVDDVNIVANLIKVFFRELPVSLLEQFRDEDICKIAEMEVGSGVLEAVEGVCKENKAVLSLIYWLFDLMSAVVQNESVNKMSAKNMAIVMSPNLFSINSENPMVALTMSQKVADFCTVLLQSRLKVVWSYECKNK</sequence>
<dbReference type="GO" id="GO:0007165">
    <property type="term" value="P:signal transduction"/>
    <property type="evidence" value="ECO:0007669"/>
    <property type="project" value="InterPro"/>
</dbReference>
<feature type="compositionally biased region" description="Polar residues" evidence="2">
    <location>
        <begin position="487"/>
        <end position="499"/>
    </location>
</feature>
<dbReference type="PROSITE" id="PS50238">
    <property type="entry name" value="RHOGAP"/>
    <property type="match status" value="1"/>
</dbReference>
<dbReference type="EMBL" id="BRXY01000267">
    <property type="protein sequence ID" value="GMH82314.1"/>
    <property type="molecule type" value="Genomic_DNA"/>
</dbReference>
<proteinExistence type="predicted"/>
<evidence type="ECO:0000256" key="2">
    <source>
        <dbReference type="SAM" id="MobiDB-lite"/>
    </source>
</evidence>
<gene>
    <name evidence="4" type="ORF">TrST_g12547</name>
</gene>
<feature type="domain" description="Rho-GAP" evidence="3">
    <location>
        <begin position="553"/>
        <end position="742"/>
    </location>
</feature>
<feature type="compositionally biased region" description="Polar residues" evidence="2">
    <location>
        <begin position="238"/>
        <end position="252"/>
    </location>
</feature>
<dbReference type="OrthoDB" id="185175at2759"/>
<feature type="region of interest" description="Disordered" evidence="2">
    <location>
        <begin position="149"/>
        <end position="197"/>
    </location>
</feature>
<dbReference type="CDD" id="cd00159">
    <property type="entry name" value="RhoGAP"/>
    <property type="match status" value="1"/>
</dbReference>
<dbReference type="SUPFAM" id="SSF48350">
    <property type="entry name" value="GTPase activation domain, GAP"/>
    <property type="match status" value="1"/>
</dbReference>
<evidence type="ECO:0000313" key="4">
    <source>
        <dbReference type="EMBL" id="GMH82314.1"/>
    </source>
</evidence>
<protein>
    <recommendedName>
        <fullName evidence="3">Rho-GAP domain-containing protein</fullName>
    </recommendedName>
</protein>
<feature type="region of interest" description="Disordered" evidence="2">
    <location>
        <begin position="448"/>
        <end position="499"/>
    </location>
</feature>
<dbReference type="PANTHER" id="PTHR23177">
    <property type="entry name" value="MKIAA1688 PROTEIN"/>
    <property type="match status" value="1"/>
</dbReference>
<dbReference type="Proteomes" id="UP001165085">
    <property type="component" value="Unassembled WGS sequence"/>
</dbReference>
<evidence type="ECO:0000259" key="3">
    <source>
        <dbReference type="PROSITE" id="PS50238"/>
    </source>
</evidence>
<comment type="caution">
    <text evidence="4">The sequence shown here is derived from an EMBL/GenBank/DDBJ whole genome shotgun (WGS) entry which is preliminary data.</text>
</comment>
<dbReference type="GO" id="GO:0005096">
    <property type="term" value="F:GTPase activator activity"/>
    <property type="evidence" value="ECO:0007669"/>
    <property type="project" value="UniProtKB-KW"/>
</dbReference>
<reference evidence="5" key="1">
    <citation type="journal article" date="2023" name="Commun. Biol.">
        <title>Genome analysis of Parmales, the sister group of diatoms, reveals the evolutionary specialization of diatoms from phago-mixotrophs to photoautotrophs.</title>
        <authorList>
            <person name="Ban H."/>
            <person name="Sato S."/>
            <person name="Yoshikawa S."/>
            <person name="Yamada K."/>
            <person name="Nakamura Y."/>
            <person name="Ichinomiya M."/>
            <person name="Sato N."/>
            <person name="Blanc-Mathieu R."/>
            <person name="Endo H."/>
            <person name="Kuwata A."/>
            <person name="Ogata H."/>
        </authorList>
    </citation>
    <scope>NUCLEOTIDE SEQUENCE [LARGE SCALE GENOMIC DNA]</scope>
    <source>
        <strain evidence="5">NIES 3701</strain>
    </source>
</reference>
<dbReference type="Gene3D" id="1.10.555.10">
    <property type="entry name" value="Rho GTPase activation protein"/>
    <property type="match status" value="1"/>
</dbReference>
<keyword evidence="5" id="KW-1185">Reference proteome</keyword>
<dbReference type="Pfam" id="PF00620">
    <property type="entry name" value="RhoGAP"/>
    <property type="match status" value="1"/>
</dbReference>
<feature type="compositionally biased region" description="Low complexity" evidence="2">
    <location>
        <begin position="314"/>
        <end position="330"/>
    </location>
</feature>
<feature type="compositionally biased region" description="Basic and acidic residues" evidence="2">
    <location>
        <begin position="214"/>
        <end position="223"/>
    </location>
</feature>
<dbReference type="AlphaFoldDB" id="A0A9W7B9K0"/>
<organism evidence="4 5">
    <name type="scientific">Triparma strigata</name>
    <dbReference type="NCBI Taxonomy" id="1606541"/>
    <lineage>
        <taxon>Eukaryota</taxon>
        <taxon>Sar</taxon>
        <taxon>Stramenopiles</taxon>
        <taxon>Ochrophyta</taxon>
        <taxon>Bolidophyceae</taxon>
        <taxon>Parmales</taxon>
        <taxon>Triparmaceae</taxon>
        <taxon>Triparma</taxon>
    </lineage>
</organism>
<evidence type="ECO:0000256" key="1">
    <source>
        <dbReference type="ARBA" id="ARBA00022468"/>
    </source>
</evidence>
<feature type="compositionally biased region" description="Pro residues" evidence="2">
    <location>
        <begin position="278"/>
        <end position="287"/>
    </location>
</feature>
<evidence type="ECO:0000313" key="5">
    <source>
        <dbReference type="Proteomes" id="UP001165085"/>
    </source>
</evidence>
<name>A0A9W7B9K0_9STRA</name>
<dbReference type="PANTHER" id="PTHR23177:SF35">
    <property type="entry name" value="RHO GTPASE-ACTIVATING PROTEIN GACA"/>
    <property type="match status" value="1"/>
</dbReference>
<keyword evidence="1" id="KW-0343">GTPase activation</keyword>
<feature type="compositionally biased region" description="Acidic residues" evidence="2">
    <location>
        <begin position="455"/>
        <end position="479"/>
    </location>
</feature>
<dbReference type="InterPro" id="IPR008936">
    <property type="entry name" value="Rho_GTPase_activation_prot"/>
</dbReference>
<feature type="region of interest" description="Disordered" evidence="2">
    <location>
        <begin position="210"/>
        <end position="376"/>
    </location>
</feature>
<dbReference type="InterPro" id="IPR000198">
    <property type="entry name" value="RhoGAP_dom"/>
</dbReference>
<dbReference type="SMART" id="SM00324">
    <property type="entry name" value="RhoGAP"/>
    <property type="match status" value="1"/>
</dbReference>
<dbReference type="InterPro" id="IPR044785">
    <property type="entry name" value="RopGAP1-5"/>
</dbReference>
<accession>A0A9W7B9K0</accession>